<dbReference type="Gene3D" id="2.60.120.370">
    <property type="entry name" value="YhcH/YjgK/YiaL"/>
    <property type="match status" value="1"/>
</dbReference>
<dbReference type="Pfam" id="PF04074">
    <property type="entry name" value="DUF386"/>
    <property type="match status" value="1"/>
</dbReference>
<accession>A0AAJ1BJA9</accession>
<comment type="caution">
    <text evidence="1">The sequence shown here is derived from an EMBL/GenBank/DDBJ whole genome shotgun (WGS) entry which is preliminary data.</text>
</comment>
<gene>
    <name evidence="1" type="ORF">MJ923_16155</name>
</gene>
<dbReference type="GO" id="GO:0005829">
    <property type="term" value="C:cytosol"/>
    <property type="evidence" value="ECO:0007669"/>
    <property type="project" value="TreeGrafter"/>
</dbReference>
<dbReference type="AlphaFoldDB" id="A0AAJ1BJA9"/>
<keyword evidence="2" id="KW-1185">Reference proteome</keyword>
<dbReference type="PANTHER" id="PTHR34986">
    <property type="entry name" value="EVOLVED BETA-GALACTOSIDASE SUBUNIT BETA"/>
    <property type="match status" value="1"/>
</dbReference>
<dbReference type="SUPFAM" id="SSF51197">
    <property type="entry name" value="Clavaminate synthase-like"/>
    <property type="match status" value="1"/>
</dbReference>
<dbReference type="Proteomes" id="UP001297581">
    <property type="component" value="Unassembled WGS sequence"/>
</dbReference>
<organism evidence="1 2">
    <name type="scientific">Shewanella zhuhaiensis</name>
    <dbReference type="NCBI Taxonomy" id="2919576"/>
    <lineage>
        <taxon>Bacteria</taxon>
        <taxon>Pseudomonadati</taxon>
        <taxon>Pseudomonadota</taxon>
        <taxon>Gammaproteobacteria</taxon>
        <taxon>Alteromonadales</taxon>
        <taxon>Shewanellaceae</taxon>
        <taxon>Shewanella</taxon>
    </lineage>
</organism>
<dbReference type="EMBL" id="JAKUDL010000006">
    <property type="protein sequence ID" value="MCH4295839.1"/>
    <property type="molecule type" value="Genomic_DNA"/>
</dbReference>
<dbReference type="NCBIfam" id="TIGR00022">
    <property type="entry name" value="YhcH/YjgK/YiaL family protein"/>
    <property type="match status" value="1"/>
</dbReference>
<dbReference type="InterPro" id="IPR004375">
    <property type="entry name" value="NanQ/TabA/YiaL"/>
</dbReference>
<protein>
    <submittedName>
        <fullName evidence="1">YhcH/YjgK/YiaL family protein</fullName>
    </submittedName>
</protein>
<reference evidence="1 2" key="1">
    <citation type="submission" date="2022-02" db="EMBL/GenBank/DDBJ databases">
        <title>The genome sequence of Shewanella sp. 3B26.</title>
        <authorList>
            <person name="Du J."/>
        </authorList>
    </citation>
    <scope>NUCLEOTIDE SEQUENCE [LARGE SCALE GENOMIC DNA]</scope>
    <source>
        <strain evidence="1 2">3B26</strain>
    </source>
</reference>
<proteinExistence type="predicted"/>
<dbReference type="RefSeq" id="WP_240591960.1">
    <property type="nucleotide sequence ID" value="NZ_JAKUDL010000006.1"/>
</dbReference>
<dbReference type="PANTHER" id="PTHR34986:SF1">
    <property type="entry name" value="PROTEIN YIAL"/>
    <property type="match status" value="1"/>
</dbReference>
<evidence type="ECO:0000313" key="2">
    <source>
        <dbReference type="Proteomes" id="UP001297581"/>
    </source>
</evidence>
<sequence>MIVDKLENRHRYTSLHPRITAALEFLAGTDLTALPKGRHTIDGDNLFAIVNDYLTQPAGTEPFETHRRYADVQFVVSGEEAFGYLPLEQQQPLAAYNEAHDFIEYDYEQNREAASFIPLKANMFAIFMPEDMHMPGTGEQPVAVRKVVCKVLL</sequence>
<evidence type="ECO:0000313" key="1">
    <source>
        <dbReference type="EMBL" id="MCH4295839.1"/>
    </source>
</evidence>
<dbReference type="InterPro" id="IPR037012">
    <property type="entry name" value="NanQ/TabA/YiaL_sf"/>
</dbReference>
<name>A0AAJ1BJA9_9GAMM</name>